<keyword evidence="5" id="KW-1185">Reference proteome</keyword>
<protein>
    <recommendedName>
        <fullName evidence="3">LysM domain-containing protein</fullName>
    </recommendedName>
</protein>
<dbReference type="InterPro" id="IPR025460">
    <property type="entry name" value="DUF4280"/>
</dbReference>
<evidence type="ECO:0000256" key="1">
    <source>
        <dbReference type="SAM" id="MobiDB-lite"/>
    </source>
</evidence>
<dbReference type="Gene3D" id="3.10.350.10">
    <property type="entry name" value="LysM domain"/>
    <property type="match status" value="1"/>
</dbReference>
<evidence type="ECO:0000313" key="4">
    <source>
        <dbReference type="EMBL" id="BDU50610.1"/>
    </source>
</evidence>
<keyword evidence="2" id="KW-1133">Transmembrane helix</keyword>
<evidence type="ECO:0000259" key="3">
    <source>
        <dbReference type="PROSITE" id="PS51782"/>
    </source>
</evidence>
<organism evidence="4 5">
    <name type="scientific">Haliovirga abyssi</name>
    <dbReference type="NCBI Taxonomy" id="2996794"/>
    <lineage>
        <taxon>Bacteria</taxon>
        <taxon>Fusobacteriati</taxon>
        <taxon>Fusobacteriota</taxon>
        <taxon>Fusobacteriia</taxon>
        <taxon>Fusobacteriales</taxon>
        <taxon>Haliovirgaceae</taxon>
        <taxon>Haliovirga</taxon>
    </lineage>
</organism>
<dbReference type="EMBL" id="AP027059">
    <property type="protein sequence ID" value="BDU50610.1"/>
    <property type="molecule type" value="Genomic_DNA"/>
</dbReference>
<feature type="transmembrane region" description="Helical" evidence="2">
    <location>
        <begin position="562"/>
        <end position="581"/>
    </location>
</feature>
<name>A0AAU9E2J8_9FUSO</name>
<dbReference type="InterPro" id="IPR036779">
    <property type="entry name" value="LysM_dom_sf"/>
</dbReference>
<keyword evidence="2" id="KW-0812">Transmembrane</keyword>
<evidence type="ECO:0000256" key="2">
    <source>
        <dbReference type="SAM" id="Phobius"/>
    </source>
</evidence>
<evidence type="ECO:0000313" key="5">
    <source>
        <dbReference type="Proteomes" id="UP001321582"/>
    </source>
</evidence>
<sequence>MENINNSTKITDKELLVFSNLTNLDWQFTELMKINKDGSKSFFKLKDLLTPKSFIRFDDKNQEDWKYIYIPNAYNKSIEELTEKDTSIGYENMRRKAGLGMECIEDISGKGKELKGWEVIYGGDQYKVISDFKDSLYDGMCEMVGKDNKSNRPKLYPTREEIEKTKEKQAKLKIAMTVVDVASNLIPIGVNLKFAEEGVESGFKLLEKSVKKDILEGSEKAILSLVPTGSQIKDISTAINKGGGKNWALSAVSTGGLLGKNIGGVKDKKLVGRLEKELTEKEYKELKEKEKSGTQEISLIRKFNMSNTDFKVLVLKKEKEIVIAYKGSKNDEKEILPDEMDVLQLVYSKIKYENKDSNIRFVGLNEGGDLSGLSGLLYGEKGAVFYSKDSNIKDYVEFTYDDIDKKYKNAGEITVETVKNISIGVAYELIGGVLLGTGVLPGLIALGIGAAIGVLFNLLKDSNYKRVYNGLKEIGYITEKGDVIGEVAENRLEIEDKDGKKIKLKESDFIYLLKETSGEILNKERVEINKKKDNSEAILDCNMKNYKLENIGEGYKIKSKNLILYNTLISSGGYSITPGVYSTNFSNEIIIIYNELLSKWEKEELNKKEKKEFEEFYNTISNVEKNYFVNLLQIIKNIQDNYKINKNLIEYIYKTKSNKLKKSSNYPEEVLKEYSFECKFATYLNEEGELVEEYSDDYIVNLLLSDFLSSKIKMSKSNYRGYDELEWKFDDNKINKLKEEILKLDITLDEFGNSEDLKSYLLKELNPFDKKEIGNRLDNIDISKYYKVKNIGFDKVEIQFKFSDRKDIFGKYIVGKLIGLDFSIKVSIAEGYNNYNQLKGSYEDKKESSGEISILSNTNNRKSFNEEKMTEYIKIDEFELGTDIKNQIEIEDFLEELELKSEKAIETIIKENKKSYKDRIKKLSKDGKIYIEIQRKEDKILSVIYVYKISSFFGHFKNPTVTIYYGEFGEEWNILEIEEYKRKDYGIDLLDKNIILGSIKKEKNIDEKGYEFKIMPISTYEYSKEDKWQQECIYLKYNNGNKERLGENISYVKEDGEKYYYEDKKKNSYIYDLENSELEIVYGKNYGEKLLIKEFRNEDYGIDLGVGYGVLFGSKDRTGMSSNKGIKYNIVNGAPLIVNMNTLGKGMVIIDKKDISEDEIKSEESFVKSKLKTEDTQLLMKLCKKGLRYQLLADKAGRIYLYDLGDDKLTILIRKDVKDTSVKLYEEKLIIRDFYKIEIWNYKNGDYNISLPIELEERYGHRAKEVYEVKKGDTLYEISEKYLGLGSKWRKLLNKKGQSFTKDEAKRLQIGTKVYIPYKLGENIGFTKIDIDGKGVGKDIDFADEINRYLYKDRDGNIFEKLPLYRKVLIKSSKEANKIIKIDNFKEGNHGIWLELEPPYILKNGKISNGVREEELSKVKEIEENSYIKLDERIENGFLFIQSDELLSLKTKAENEKEEEEKEKAEEAVAENEKSESKKRERKKDKDGSSSSGASQSLMGIKYVCQGAKLKCPFGSSSGSLTVMQNMKVTIGGQLVATMMDNKPMANISPFGQCKSMANPQVAAATAAANGKLQPMPCIPQVVAPWSNPHQKVTIGYIPVLTDKSMCSCMWAGMITISKPGQEKVKG</sequence>
<feature type="compositionally biased region" description="Basic and acidic residues" evidence="1">
    <location>
        <begin position="1462"/>
        <end position="1488"/>
    </location>
</feature>
<feature type="transmembrane region" description="Helical" evidence="2">
    <location>
        <begin position="429"/>
        <end position="456"/>
    </location>
</feature>
<proteinExistence type="predicted"/>
<dbReference type="CDD" id="cd00118">
    <property type="entry name" value="LysM"/>
    <property type="match status" value="1"/>
</dbReference>
<feature type="region of interest" description="Disordered" evidence="1">
    <location>
        <begin position="1452"/>
        <end position="1495"/>
    </location>
</feature>
<dbReference type="KEGG" id="haby:HLVA_11790"/>
<dbReference type="Proteomes" id="UP001321582">
    <property type="component" value="Chromosome"/>
</dbReference>
<dbReference type="RefSeq" id="WP_307903474.1">
    <property type="nucleotide sequence ID" value="NZ_AP027059.1"/>
</dbReference>
<reference evidence="4 5" key="1">
    <citation type="submission" date="2022-11" db="EMBL/GenBank/DDBJ databases">
        <title>Haliovirga abyssi gen. nov., sp. nov., a mesophilic fermentative bacterium isolated from the Iheya North hydrothermal field and the proposal of Haliovirgaceae fam. nov.</title>
        <authorList>
            <person name="Miyazaki U."/>
            <person name="Tame A."/>
            <person name="Miyazaki J."/>
            <person name="Takai K."/>
            <person name="Sawayama S."/>
            <person name="Kitajima M."/>
            <person name="Okamoto A."/>
            <person name="Nakagawa S."/>
        </authorList>
    </citation>
    <scope>NUCLEOTIDE SEQUENCE [LARGE SCALE GENOMIC DNA]</scope>
    <source>
        <strain evidence="4 5">IC12</strain>
    </source>
</reference>
<feature type="domain" description="LysM" evidence="3">
    <location>
        <begin position="1265"/>
        <end position="1316"/>
    </location>
</feature>
<keyword evidence="2" id="KW-0472">Membrane</keyword>
<dbReference type="Pfam" id="PF14107">
    <property type="entry name" value="DUF4280"/>
    <property type="match status" value="1"/>
</dbReference>
<accession>A0AAU9E2J8</accession>
<gene>
    <name evidence="4" type="ORF">HLVA_11790</name>
</gene>
<dbReference type="InterPro" id="IPR018392">
    <property type="entry name" value="LysM"/>
</dbReference>
<dbReference type="PROSITE" id="PS51782">
    <property type="entry name" value="LYSM"/>
    <property type="match status" value="1"/>
</dbReference>